<dbReference type="Proteomes" id="UP000597301">
    <property type="component" value="Unassembled WGS sequence"/>
</dbReference>
<name>A0ABQ1PN47_9GAMM</name>
<keyword evidence="1" id="KW-0175">Coiled coil</keyword>
<sequence>MSETNDTAKNTTPEQKSEAAKIAELVARIQSLVEHHAVDRGQLAEQVSQLLEENSRLKKKIAELEHNDGRTSQAYYEPTELERELGLDFSV</sequence>
<protein>
    <submittedName>
        <fullName evidence="2">Uncharacterized protein</fullName>
    </submittedName>
</protein>
<evidence type="ECO:0000313" key="3">
    <source>
        <dbReference type="Proteomes" id="UP000597301"/>
    </source>
</evidence>
<evidence type="ECO:0000256" key="1">
    <source>
        <dbReference type="SAM" id="Coils"/>
    </source>
</evidence>
<reference evidence="3" key="1">
    <citation type="journal article" date="2019" name="Int. J. Syst. Evol. Microbiol.">
        <title>The Global Catalogue of Microorganisms (GCM) 10K type strain sequencing project: providing services to taxonomists for standard genome sequencing and annotation.</title>
        <authorList>
            <consortium name="The Broad Institute Genomics Platform"/>
            <consortium name="The Broad Institute Genome Sequencing Center for Infectious Disease"/>
            <person name="Wu L."/>
            <person name="Ma J."/>
        </authorList>
    </citation>
    <scope>NUCLEOTIDE SEQUENCE [LARGE SCALE GENOMIC DNA]</scope>
    <source>
        <strain evidence="3">CGMCC 1.15122</strain>
    </source>
</reference>
<dbReference type="RefSeq" id="WP_188640583.1">
    <property type="nucleotide sequence ID" value="NZ_BMHM01000009.1"/>
</dbReference>
<feature type="coiled-coil region" evidence="1">
    <location>
        <begin position="40"/>
        <end position="67"/>
    </location>
</feature>
<comment type="caution">
    <text evidence="2">The sequence shown here is derived from an EMBL/GenBank/DDBJ whole genome shotgun (WGS) entry which is preliminary data.</text>
</comment>
<organism evidence="2 3">
    <name type="scientific">Vreelandella lutescens</name>
    <dbReference type="NCBI Taxonomy" id="1602943"/>
    <lineage>
        <taxon>Bacteria</taxon>
        <taxon>Pseudomonadati</taxon>
        <taxon>Pseudomonadota</taxon>
        <taxon>Gammaproteobacteria</taxon>
        <taxon>Oceanospirillales</taxon>
        <taxon>Halomonadaceae</taxon>
        <taxon>Vreelandella</taxon>
    </lineage>
</organism>
<gene>
    <name evidence="2" type="ORF">GCM10011382_32910</name>
</gene>
<evidence type="ECO:0000313" key="2">
    <source>
        <dbReference type="EMBL" id="GGC99803.1"/>
    </source>
</evidence>
<proteinExistence type="predicted"/>
<accession>A0ABQ1PN47</accession>
<keyword evidence="3" id="KW-1185">Reference proteome</keyword>
<dbReference type="EMBL" id="BMHM01000009">
    <property type="protein sequence ID" value="GGC99803.1"/>
    <property type="molecule type" value="Genomic_DNA"/>
</dbReference>